<name>A0A0E9PEJ2_ANGAN</name>
<evidence type="ECO:0000313" key="1">
    <source>
        <dbReference type="EMBL" id="JAH02939.1"/>
    </source>
</evidence>
<dbReference type="AlphaFoldDB" id="A0A0E9PEJ2"/>
<organism evidence="1">
    <name type="scientific">Anguilla anguilla</name>
    <name type="common">European freshwater eel</name>
    <name type="synonym">Muraena anguilla</name>
    <dbReference type="NCBI Taxonomy" id="7936"/>
    <lineage>
        <taxon>Eukaryota</taxon>
        <taxon>Metazoa</taxon>
        <taxon>Chordata</taxon>
        <taxon>Craniata</taxon>
        <taxon>Vertebrata</taxon>
        <taxon>Euteleostomi</taxon>
        <taxon>Actinopterygii</taxon>
        <taxon>Neopterygii</taxon>
        <taxon>Teleostei</taxon>
        <taxon>Anguilliformes</taxon>
        <taxon>Anguillidae</taxon>
        <taxon>Anguilla</taxon>
    </lineage>
</organism>
<reference evidence="1" key="1">
    <citation type="submission" date="2014-11" db="EMBL/GenBank/DDBJ databases">
        <authorList>
            <person name="Amaro Gonzalez C."/>
        </authorList>
    </citation>
    <scope>NUCLEOTIDE SEQUENCE</scope>
</reference>
<accession>A0A0E9PEJ2</accession>
<proteinExistence type="predicted"/>
<sequence>MDLFTSSPVQPLWTCEDLCLKRLF</sequence>
<reference evidence="1" key="2">
    <citation type="journal article" date="2015" name="Fish Shellfish Immunol.">
        <title>Early steps in the European eel (Anguilla anguilla)-Vibrio vulnificus interaction in the gills: Role of the RtxA13 toxin.</title>
        <authorList>
            <person name="Callol A."/>
            <person name="Pajuelo D."/>
            <person name="Ebbesson L."/>
            <person name="Teles M."/>
            <person name="MacKenzie S."/>
            <person name="Amaro C."/>
        </authorList>
    </citation>
    <scope>NUCLEOTIDE SEQUENCE</scope>
</reference>
<protein>
    <submittedName>
        <fullName evidence="1">Uncharacterized protein</fullName>
    </submittedName>
</protein>
<dbReference type="EMBL" id="GBXM01105638">
    <property type="protein sequence ID" value="JAH02939.1"/>
    <property type="molecule type" value="Transcribed_RNA"/>
</dbReference>